<organism evidence="2 3">
    <name type="scientific">Hyphomonas pacifica</name>
    <dbReference type="NCBI Taxonomy" id="1280941"/>
    <lineage>
        <taxon>Bacteria</taxon>
        <taxon>Pseudomonadati</taxon>
        <taxon>Pseudomonadota</taxon>
        <taxon>Alphaproteobacteria</taxon>
        <taxon>Hyphomonadales</taxon>
        <taxon>Hyphomonadaceae</taxon>
        <taxon>Hyphomonas</taxon>
    </lineage>
</organism>
<accession>A0A8B2PI22</accession>
<name>A0A8B2PI22_9PROT</name>
<sequence>METPMKLPLILLSATLLLTACGNETPLPREEAAPQNTPQVAETDTATIPCRVKQNSIGFHTGSSELTSLGHDLILEVIEDRATDCPNGRVHIITYRTDDTDLTAARHAAILDVVTESGILSEDMEASITDPTDPEEAGRTIVTLDAE</sequence>
<dbReference type="PROSITE" id="PS51257">
    <property type="entry name" value="PROKAR_LIPOPROTEIN"/>
    <property type="match status" value="1"/>
</dbReference>
<evidence type="ECO:0000256" key="1">
    <source>
        <dbReference type="SAM" id="MobiDB-lite"/>
    </source>
</evidence>
<gene>
    <name evidence="2" type="ORF">HY3_15360</name>
</gene>
<evidence type="ECO:0008006" key="4">
    <source>
        <dbReference type="Google" id="ProtNLM"/>
    </source>
</evidence>
<dbReference type="AlphaFoldDB" id="A0A8B2PI22"/>
<keyword evidence="3" id="KW-1185">Reference proteome</keyword>
<evidence type="ECO:0000313" key="2">
    <source>
        <dbReference type="EMBL" id="RAN32174.1"/>
    </source>
</evidence>
<reference evidence="2 3" key="1">
    <citation type="submission" date="2013-04" db="EMBL/GenBank/DDBJ databases">
        <title>Hyphomonas sp. T24B3 Genome Sequencing.</title>
        <authorList>
            <person name="Lai Q."/>
            <person name="Shao Z."/>
        </authorList>
    </citation>
    <scope>NUCLEOTIDE SEQUENCE [LARGE SCALE GENOMIC DNA]</scope>
    <source>
        <strain evidence="2 3">T24B3</strain>
    </source>
</reference>
<evidence type="ECO:0000313" key="3">
    <source>
        <dbReference type="Proteomes" id="UP000249123"/>
    </source>
</evidence>
<feature type="region of interest" description="Disordered" evidence="1">
    <location>
        <begin position="127"/>
        <end position="147"/>
    </location>
</feature>
<comment type="caution">
    <text evidence="2">The sequence shown here is derived from an EMBL/GenBank/DDBJ whole genome shotgun (WGS) entry which is preliminary data.</text>
</comment>
<proteinExistence type="predicted"/>
<dbReference type="EMBL" id="AWFB01000036">
    <property type="protein sequence ID" value="RAN32174.1"/>
    <property type="molecule type" value="Genomic_DNA"/>
</dbReference>
<protein>
    <recommendedName>
        <fullName evidence="4">OmpA-like domain-containing protein</fullName>
    </recommendedName>
</protein>
<dbReference type="Proteomes" id="UP000249123">
    <property type="component" value="Unassembled WGS sequence"/>
</dbReference>